<sequence length="814" mass="84789">MSIIQSLTGSYSQRQVVPQRAKPGRKPSQEEPLTKRQAQNRASQRAFRERKQNHVATLEAKVAEYEAEKLTRDAKEAEAQREIRTQSEELTTENATLRRQVKDLEAAVKHLQLQAQETHGQLRAMQTQQQQPQYHPHQQPPSQGWNGCLQSGAGCRAPAHEASSSMSPPREENGPTLAARRKRPLPSRPSSSADRAGESLPLAPADHMGASTSRFGAMSIAAPSPPTFGSPTTRFDGSNGNSMSASQPLLTPFFEQPPVATTSRGCGGGGAATSSATATRGSPDLMPMSDIDMDRDCGFCTDATPCLCRGEAVLDLTGMDEDGDDVSEKANAAAAAWMDGVDQMVKIEESEYENVHEGATAPAASESQDDTTLSFSVPRRPAVTVASLLSSRLSTSSSNKPKLWATTTASASKTAAPPTTIGAGAASRSPAAVAAATGLLQASKSTATTTPSKAAPSTSSGQKKLWWTQPLSSTGTLSSTSSAMYSWTPTPLPPGYHDGLDDVEEDEEDETADEAMCSGDPRNCPACNTDPALAAFCEAVAADDNANLSEAESEATASSSQTIRPAEPYSANGARRYNAQAGAESWPNAAPQGVVPPSGDFSFSMQQRSGVSGSGSTASPARPTLPPRSLTTGPTSSATPSYYRRPRGSVGGPSHLTLPPLGSPSSSSHAQGFSIPSAFKQLRAHPGFPKWEGGLNLLADVVSGRGPATATSPTSAVRGGPSGAGAAELTAAAAATQTQTGAHHKRRRLYLENDRVEEALRMLDGGVASSGSASGSRQGATSVPCGECPCPCPWAQNGGVSAEHGHGEERRGSN</sequence>
<dbReference type="GO" id="GO:0001228">
    <property type="term" value="F:DNA-binding transcription activator activity, RNA polymerase II-specific"/>
    <property type="evidence" value="ECO:0007669"/>
    <property type="project" value="TreeGrafter"/>
</dbReference>
<feature type="region of interest" description="Disordered" evidence="3">
    <location>
        <begin position="443"/>
        <end position="467"/>
    </location>
</feature>
<feature type="region of interest" description="Disordered" evidence="3">
    <location>
        <begin position="117"/>
        <end position="210"/>
    </location>
</feature>
<evidence type="ECO:0000256" key="2">
    <source>
        <dbReference type="ARBA" id="ARBA00023242"/>
    </source>
</evidence>
<evidence type="ECO:0000313" key="6">
    <source>
        <dbReference type="Proteomes" id="UP000245884"/>
    </source>
</evidence>
<name>A0A316UP17_9BASI</name>
<dbReference type="GO" id="GO:0000976">
    <property type="term" value="F:transcription cis-regulatory region binding"/>
    <property type="evidence" value="ECO:0007669"/>
    <property type="project" value="InterPro"/>
</dbReference>
<feature type="compositionally biased region" description="Polar residues" evidence="3">
    <location>
        <begin position="629"/>
        <end position="640"/>
    </location>
</feature>
<feature type="domain" description="BZIP" evidence="4">
    <location>
        <begin position="35"/>
        <end position="50"/>
    </location>
</feature>
<comment type="subcellular location">
    <subcellularLocation>
        <location evidence="1">Nucleus</location>
    </subcellularLocation>
</comment>
<dbReference type="InterPro" id="IPR050936">
    <property type="entry name" value="AP-1-like"/>
</dbReference>
<evidence type="ECO:0000256" key="1">
    <source>
        <dbReference type="ARBA" id="ARBA00004123"/>
    </source>
</evidence>
<dbReference type="AlphaFoldDB" id="A0A316UP17"/>
<dbReference type="Gene3D" id="1.20.5.170">
    <property type="match status" value="1"/>
</dbReference>
<feature type="region of interest" description="Disordered" evidence="3">
    <location>
        <begin position="1"/>
        <end position="55"/>
    </location>
</feature>
<dbReference type="OrthoDB" id="5374328at2759"/>
<dbReference type="PANTHER" id="PTHR40621">
    <property type="entry name" value="TRANSCRIPTION FACTOR KAPC-RELATED"/>
    <property type="match status" value="1"/>
</dbReference>
<dbReference type="SMART" id="SM00338">
    <property type="entry name" value="BRLZ"/>
    <property type="match status" value="1"/>
</dbReference>
<dbReference type="Proteomes" id="UP000245884">
    <property type="component" value="Unassembled WGS sequence"/>
</dbReference>
<feature type="compositionally biased region" description="Low complexity" evidence="3">
    <location>
        <begin position="443"/>
        <end position="460"/>
    </location>
</feature>
<dbReference type="STRING" id="1569628.A0A316UP17"/>
<dbReference type="InterPro" id="IPR046347">
    <property type="entry name" value="bZIP_sf"/>
</dbReference>
<feature type="region of interest" description="Disordered" evidence="3">
    <location>
        <begin position="548"/>
        <end position="672"/>
    </location>
</feature>
<feature type="region of interest" description="Disordered" evidence="3">
    <location>
        <begin position="69"/>
        <end position="96"/>
    </location>
</feature>
<keyword evidence="6" id="KW-1185">Reference proteome</keyword>
<keyword evidence="2" id="KW-0539">Nucleus</keyword>
<feature type="compositionally biased region" description="Low complexity" evidence="3">
    <location>
        <begin position="126"/>
        <end position="143"/>
    </location>
</feature>
<feature type="compositionally biased region" description="Low complexity" evidence="3">
    <location>
        <begin position="652"/>
        <end position="669"/>
    </location>
</feature>
<proteinExistence type="predicted"/>
<feature type="compositionally biased region" description="Polar residues" evidence="3">
    <location>
        <begin position="601"/>
        <end position="619"/>
    </location>
</feature>
<feature type="region of interest" description="Disordered" evidence="3">
    <location>
        <begin position="261"/>
        <end position="284"/>
    </location>
</feature>
<dbReference type="GO" id="GO:0090575">
    <property type="term" value="C:RNA polymerase II transcription regulator complex"/>
    <property type="evidence" value="ECO:0007669"/>
    <property type="project" value="TreeGrafter"/>
</dbReference>
<dbReference type="PANTHER" id="PTHR40621:SF6">
    <property type="entry name" value="AP-1-LIKE TRANSCRIPTION FACTOR YAP1-RELATED"/>
    <property type="match status" value="1"/>
</dbReference>
<dbReference type="InterPro" id="IPR004827">
    <property type="entry name" value="bZIP"/>
</dbReference>
<feature type="region of interest" description="Disordered" evidence="3">
    <location>
        <begin position="351"/>
        <end position="376"/>
    </location>
</feature>
<dbReference type="SUPFAM" id="SSF57959">
    <property type="entry name" value="Leucine zipper domain"/>
    <property type="match status" value="1"/>
</dbReference>
<evidence type="ECO:0000313" key="5">
    <source>
        <dbReference type="EMBL" id="PWN27026.1"/>
    </source>
</evidence>
<dbReference type="EMBL" id="KZ819669">
    <property type="protein sequence ID" value="PWN27026.1"/>
    <property type="molecule type" value="Genomic_DNA"/>
</dbReference>
<feature type="region of interest" description="Disordered" evidence="3">
    <location>
        <begin position="706"/>
        <end position="728"/>
    </location>
</feature>
<dbReference type="PROSITE" id="PS00036">
    <property type="entry name" value="BZIP_BASIC"/>
    <property type="match status" value="1"/>
</dbReference>
<gene>
    <name evidence="5" type="ORF">BDZ90DRAFT_183842</name>
</gene>
<feature type="compositionally biased region" description="Low complexity" evidence="3">
    <location>
        <begin position="272"/>
        <end position="282"/>
    </location>
</feature>
<accession>A0A316UP17</accession>
<evidence type="ECO:0000259" key="4">
    <source>
        <dbReference type="PROSITE" id="PS00036"/>
    </source>
</evidence>
<feature type="compositionally biased region" description="Basic and acidic residues" evidence="3">
    <location>
        <begin position="69"/>
        <end position="87"/>
    </location>
</feature>
<protein>
    <recommendedName>
        <fullName evidence="4">BZIP domain-containing protein</fullName>
    </recommendedName>
</protein>
<organism evidence="5 6">
    <name type="scientific">Jaminaea rosea</name>
    <dbReference type="NCBI Taxonomy" id="1569628"/>
    <lineage>
        <taxon>Eukaryota</taxon>
        <taxon>Fungi</taxon>
        <taxon>Dikarya</taxon>
        <taxon>Basidiomycota</taxon>
        <taxon>Ustilaginomycotina</taxon>
        <taxon>Exobasidiomycetes</taxon>
        <taxon>Microstromatales</taxon>
        <taxon>Microstromatales incertae sedis</taxon>
        <taxon>Jaminaea</taxon>
    </lineage>
</organism>
<reference evidence="5 6" key="1">
    <citation type="journal article" date="2018" name="Mol. Biol. Evol.">
        <title>Broad Genomic Sampling Reveals a Smut Pathogenic Ancestry of the Fungal Clade Ustilaginomycotina.</title>
        <authorList>
            <person name="Kijpornyongpan T."/>
            <person name="Mondo S.J."/>
            <person name="Barry K."/>
            <person name="Sandor L."/>
            <person name="Lee J."/>
            <person name="Lipzen A."/>
            <person name="Pangilinan J."/>
            <person name="LaButti K."/>
            <person name="Hainaut M."/>
            <person name="Henrissat B."/>
            <person name="Grigoriev I.V."/>
            <person name="Spatafora J.W."/>
            <person name="Aime M.C."/>
        </authorList>
    </citation>
    <scope>NUCLEOTIDE SEQUENCE [LARGE SCALE GENOMIC DNA]</scope>
    <source>
        <strain evidence="5 6">MCA 5214</strain>
    </source>
</reference>
<feature type="compositionally biased region" description="Polar residues" evidence="3">
    <location>
        <begin position="1"/>
        <end position="16"/>
    </location>
</feature>
<dbReference type="RefSeq" id="XP_025361638.1">
    <property type="nucleotide sequence ID" value="XM_025503796.1"/>
</dbReference>
<evidence type="ECO:0000256" key="3">
    <source>
        <dbReference type="SAM" id="MobiDB-lite"/>
    </source>
</evidence>
<dbReference type="GeneID" id="37025619"/>
<dbReference type="CDD" id="cd14688">
    <property type="entry name" value="bZIP_YAP"/>
    <property type="match status" value="1"/>
</dbReference>